<reference evidence="1" key="1">
    <citation type="journal article" date="2021" name="Proc. Natl. Acad. Sci. U.S.A.">
        <title>A Catalog of Tens of Thousands of Viruses from Human Metagenomes Reveals Hidden Associations with Chronic Diseases.</title>
        <authorList>
            <person name="Tisza M.J."/>
            <person name="Buck C.B."/>
        </authorList>
    </citation>
    <scope>NUCLEOTIDE SEQUENCE</scope>
    <source>
        <strain evidence="1">CtMAv2</strain>
    </source>
</reference>
<sequence>MADYVMIGDIFESVDNMQIIRNNSQNDDGTDTVVGVDWFKFRETTANTFFVSGNTWIGMGQNAEQLRISRRDADVFTLRREEGTLLSNYKFFRIRWEGYNVHGSFNDSTRLVWDAVFFDTGDIVLNIVEAPSNPSNLGECVLYTKSKNISFSIAKGKVVTFLHKDDVGNDYELSDLTPSFLDPYNRRYLFKDDEGIYYTIVEEELTPIEETELTAEVFETYGIPDLPDGNMLIGLKNPTILYWHDSMNRFPDMNLKYKAVPKPQVLYSENINMSDYSILGIEKVTCDCDEKCLFAVSFDDGENWFGYVNNNWVKFTEETSGMSKAALEGISSDAWAEKATTGMLKYRFVLSGADGYINNVITDYLNTEE</sequence>
<protein>
    <submittedName>
        <fullName evidence="1">Uncharacterized protein</fullName>
    </submittedName>
</protein>
<name>A0A8S5LSR6_9CAUD</name>
<evidence type="ECO:0000313" key="1">
    <source>
        <dbReference type="EMBL" id="DAD72970.1"/>
    </source>
</evidence>
<proteinExistence type="predicted"/>
<accession>A0A8S5LSR6</accession>
<organism evidence="1">
    <name type="scientific">Siphoviridae sp. ctMAv2</name>
    <dbReference type="NCBI Taxonomy" id="2826258"/>
    <lineage>
        <taxon>Viruses</taxon>
        <taxon>Duplodnaviria</taxon>
        <taxon>Heunggongvirae</taxon>
        <taxon>Uroviricota</taxon>
        <taxon>Caudoviricetes</taxon>
    </lineage>
</organism>
<dbReference type="EMBL" id="BK014727">
    <property type="protein sequence ID" value="DAD72970.1"/>
    <property type="molecule type" value="Genomic_DNA"/>
</dbReference>